<gene>
    <name evidence="1" type="primary">ga09460</name>
    <name evidence="1" type="ORF">PR202_ga09460</name>
</gene>
<protein>
    <submittedName>
        <fullName evidence="1">Uncharacterized protein</fullName>
    </submittedName>
</protein>
<evidence type="ECO:0000313" key="2">
    <source>
        <dbReference type="Proteomes" id="UP001054889"/>
    </source>
</evidence>
<name>A0AAV5C3U1_ELECO</name>
<accession>A0AAV5C3U1</accession>
<dbReference type="PANTHER" id="PTHR33181">
    <property type="entry name" value="OS01G0778500 PROTEIN"/>
    <property type="match status" value="1"/>
</dbReference>
<reference evidence="1" key="1">
    <citation type="journal article" date="2018" name="DNA Res.">
        <title>Multiple hybrid de novo genome assembly of finger millet, an orphan allotetraploid crop.</title>
        <authorList>
            <person name="Hatakeyama M."/>
            <person name="Aluri S."/>
            <person name="Balachadran M.T."/>
            <person name="Sivarajan S.R."/>
            <person name="Patrignani A."/>
            <person name="Gruter S."/>
            <person name="Poveda L."/>
            <person name="Shimizu-Inatsugi R."/>
            <person name="Baeten J."/>
            <person name="Francoijs K.J."/>
            <person name="Nataraja K.N."/>
            <person name="Reddy Y.A.N."/>
            <person name="Phadnis S."/>
            <person name="Ravikumar R.L."/>
            <person name="Schlapbach R."/>
            <person name="Sreeman S.M."/>
            <person name="Shimizu K.K."/>
        </authorList>
    </citation>
    <scope>NUCLEOTIDE SEQUENCE</scope>
</reference>
<sequence length="179" mass="20576">MRKGVGCGRESTETKPKGERIVWEALPKCKATPDLRRLLHRLRCLFSVHIHIHTTEHTDHTTPPALCLSESILRRTSSPSSHTCITVSLAVSPAIDMRRCGRRRPRLRMGWLRSLLSPLRKLWCRVNAVQQRKKRGIYILYDDVKSCQCEDVHVLWSILVESYGLPPPTPPVLRLTTKR</sequence>
<dbReference type="AlphaFoldDB" id="A0AAV5C3U1"/>
<reference evidence="1" key="2">
    <citation type="submission" date="2021-12" db="EMBL/GenBank/DDBJ databases">
        <title>Resequencing data analysis of finger millet.</title>
        <authorList>
            <person name="Hatakeyama M."/>
            <person name="Aluri S."/>
            <person name="Balachadran M.T."/>
            <person name="Sivarajan S.R."/>
            <person name="Poveda L."/>
            <person name="Shimizu-Inatsugi R."/>
            <person name="Schlapbach R."/>
            <person name="Sreeman S.M."/>
            <person name="Shimizu K.K."/>
        </authorList>
    </citation>
    <scope>NUCLEOTIDE SEQUENCE</scope>
</reference>
<dbReference type="EMBL" id="BQKI01000004">
    <property type="protein sequence ID" value="GJM92951.1"/>
    <property type="molecule type" value="Genomic_DNA"/>
</dbReference>
<dbReference type="PANTHER" id="PTHR33181:SF17">
    <property type="entry name" value="OS01G0778500 PROTEIN"/>
    <property type="match status" value="1"/>
</dbReference>
<proteinExistence type="predicted"/>
<organism evidence="1 2">
    <name type="scientific">Eleusine coracana subsp. coracana</name>
    <dbReference type="NCBI Taxonomy" id="191504"/>
    <lineage>
        <taxon>Eukaryota</taxon>
        <taxon>Viridiplantae</taxon>
        <taxon>Streptophyta</taxon>
        <taxon>Embryophyta</taxon>
        <taxon>Tracheophyta</taxon>
        <taxon>Spermatophyta</taxon>
        <taxon>Magnoliopsida</taxon>
        <taxon>Liliopsida</taxon>
        <taxon>Poales</taxon>
        <taxon>Poaceae</taxon>
        <taxon>PACMAD clade</taxon>
        <taxon>Chloridoideae</taxon>
        <taxon>Cynodonteae</taxon>
        <taxon>Eleusininae</taxon>
        <taxon>Eleusine</taxon>
    </lineage>
</organism>
<evidence type="ECO:0000313" key="1">
    <source>
        <dbReference type="EMBL" id="GJM92951.1"/>
    </source>
</evidence>
<keyword evidence="2" id="KW-1185">Reference proteome</keyword>
<comment type="caution">
    <text evidence="1">The sequence shown here is derived from an EMBL/GenBank/DDBJ whole genome shotgun (WGS) entry which is preliminary data.</text>
</comment>
<dbReference type="Proteomes" id="UP001054889">
    <property type="component" value="Unassembled WGS sequence"/>
</dbReference>